<gene>
    <name evidence="2" type="ORF">J1605_010944</name>
</gene>
<dbReference type="AlphaFoldDB" id="A0AB34GSD3"/>
<feature type="compositionally biased region" description="Basic and acidic residues" evidence="1">
    <location>
        <begin position="145"/>
        <end position="164"/>
    </location>
</feature>
<proteinExistence type="predicted"/>
<evidence type="ECO:0000256" key="1">
    <source>
        <dbReference type="SAM" id="MobiDB-lite"/>
    </source>
</evidence>
<organism evidence="2 3">
    <name type="scientific">Eschrichtius robustus</name>
    <name type="common">California gray whale</name>
    <name type="synonym">Eschrichtius gibbosus</name>
    <dbReference type="NCBI Taxonomy" id="9764"/>
    <lineage>
        <taxon>Eukaryota</taxon>
        <taxon>Metazoa</taxon>
        <taxon>Chordata</taxon>
        <taxon>Craniata</taxon>
        <taxon>Vertebrata</taxon>
        <taxon>Euteleostomi</taxon>
        <taxon>Mammalia</taxon>
        <taxon>Eutheria</taxon>
        <taxon>Laurasiatheria</taxon>
        <taxon>Artiodactyla</taxon>
        <taxon>Whippomorpha</taxon>
        <taxon>Cetacea</taxon>
        <taxon>Mysticeti</taxon>
        <taxon>Eschrichtiidae</taxon>
        <taxon>Eschrichtius</taxon>
    </lineage>
</organism>
<sequence>MGGQHEAGLWPLPEGFIRAPLGVAPDRRHAGRRVTWSPGRQGPERTPRKPAPRPNNSRRPEGLSWNCFVDKAPPLGRPHTGGWGPTEEEEEDGPGCRARPQSPLLAGQVTSGGRGAVGWASRPSWRSKSRLICMARPGPAQARVTARERRPERGPAERERDSGVHQRRGRAARTPGRPALRATPDRGLAPAPR</sequence>
<evidence type="ECO:0000313" key="2">
    <source>
        <dbReference type="EMBL" id="KAJ8781686.1"/>
    </source>
</evidence>
<keyword evidence="3" id="KW-1185">Reference proteome</keyword>
<accession>A0AB34GSD3</accession>
<reference evidence="2 3" key="1">
    <citation type="submission" date="2022-11" db="EMBL/GenBank/DDBJ databases">
        <title>Whole genome sequence of Eschrichtius robustus ER-17-0199.</title>
        <authorList>
            <person name="Bruniche-Olsen A."/>
            <person name="Black A.N."/>
            <person name="Fields C.J."/>
            <person name="Walden K."/>
            <person name="Dewoody J.A."/>
        </authorList>
    </citation>
    <scope>NUCLEOTIDE SEQUENCE [LARGE SCALE GENOMIC DNA]</scope>
    <source>
        <strain evidence="2">ER-17-0199</strain>
        <tissue evidence="2">Blubber</tissue>
    </source>
</reference>
<name>A0AB34GSD3_ESCRO</name>
<feature type="compositionally biased region" description="Low complexity" evidence="1">
    <location>
        <begin position="172"/>
        <end position="182"/>
    </location>
</feature>
<dbReference type="Proteomes" id="UP001159641">
    <property type="component" value="Unassembled WGS sequence"/>
</dbReference>
<dbReference type="EMBL" id="JAIQCJ010002141">
    <property type="protein sequence ID" value="KAJ8781686.1"/>
    <property type="molecule type" value="Genomic_DNA"/>
</dbReference>
<evidence type="ECO:0000313" key="3">
    <source>
        <dbReference type="Proteomes" id="UP001159641"/>
    </source>
</evidence>
<protein>
    <submittedName>
        <fullName evidence="2">Uncharacterized protein</fullName>
    </submittedName>
</protein>
<feature type="region of interest" description="Disordered" evidence="1">
    <location>
        <begin position="21"/>
        <end position="193"/>
    </location>
</feature>
<comment type="caution">
    <text evidence="2">The sequence shown here is derived from an EMBL/GenBank/DDBJ whole genome shotgun (WGS) entry which is preliminary data.</text>
</comment>